<evidence type="ECO:0000313" key="4">
    <source>
        <dbReference type="Proteomes" id="UP000663836"/>
    </source>
</evidence>
<evidence type="ECO:0000313" key="3">
    <source>
        <dbReference type="EMBL" id="CAF4379939.1"/>
    </source>
</evidence>
<feature type="domain" description="HTH CENPB-type" evidence="2">
    <location>
        <begin position="1"/>
        <end position="15"/>
    </location>
</feature>
<dbReference type="EMBL" id="CAJOBD010060040">
    <property type="protein sequence ID" value="CAF4379939.1"/>
    <property type="molecule type" value="Genomic_DNA"/>
</dbReference>
<feature type="non-terminal residue" evidence="3">
    <location>
        <position position="1"/>
    </location>
</feature>
<dbReference type="InterPro" id="IPR006600">
    <property type="entry name" value="HTH_CenpB_DNA-bd_dom"/>
</dbReference>
<comment type="caution">
    <text evidence="3">The sequence shown here is derived from an EMBL/GenBank/DDBJ whole genome shotgun (WGS) entry which is preliminary data.</text>
</comment>
<protein>
    <recommendedName>
        <fullName evidence="2">HTH CENPB-type domain-containing protein</fullName>
    </recommendedName>
</protein>
<accession>A0A820MYK8</accession>
<proteinExistence type="predicted"/>
<sequence length="141" mass="16449">WYGRFLRRHALSLQKPKRHKKIPLNEVHKLVQEFHSYLRRSSRWGLKRGPMGTFTPKDVCNMDESSLGLFSDQSKLNVNDINTCNEIEGHISNKRFCTVILTIFAEDNSRISPVLLFKGKGKLFNYYTSSIDQKELKISIF</sequence>
<dbReference type="Proteomes" id="UP000663836">
    <property type="component" value="Unassembled WGS sequence"/>
</dbReference>
<reference evidence="3" key="1">
    <citation type="submission" date="2021-02" db="EMBL/GenBank/DDBJ databases">
        <authorList>
            <person name="Nowell W R."/>
        </authorList>
    </citation>
    <scope>NUCLEOTIDE SEQUENCE</scope>
</reference>
<dbReference type="GO" id="GO:0003677">
    <property type="term" value="F:DNA binding"/>
    <property type="evidence" value="ECO:0007669"/>
    <property type="project" value="UniProtKB-KW"/>
</dbReference>
<gene>
    <name evidence="3" type="ORF">JBS370_LOCUS42807</name>
</gene>
<dbReference type="PROSITE" id="PS51253">
    <property type="entry name" value="HTH_CENPB"/>
    <property type="match status" value="1"/>
</dbReference>
<dbReference type="AlphaFoldDB" id="A0A820MYK8"/>
<evidence type="ECO:0000259" key="2">
    <source>
        <dbReference type="PROSITE" id="PS51253"/>
    </source>
</evidence>
<keyword evidence="1" id="KW-0238">DNA-binding</keyword>
<name>A0A820MYK8_9BILA</name>
<organism evidence="3 4">
    <name type="scientific">Rotaria sordida</name>
    <dbReference type="NCBI Taxonomy" id="392033"/>
    <lineage>
        <taxon>Eukaryota</taxon>
        <taxon>Metazoa</taxon>
        <taxon>Spiralia</taxon>
        <taxon>Gnathifera</taxon>
        <taxon>Rotifera</taxon>
        <taxon>Eurotatoria</taxon>
        <taxon>Bdelloidea</taxon>
        <taxon>Philodinida</taxon>
        <taxon>Philodinidae</taxon>
        <taxon>Rotaria</taxon>
    </lineage>
</organism>
<evidence type="ECO:0000256" key="1">
    <source>
        <dbReference type="ARBA" id="ARBA00023125"/>
    </source>
</evidence>